<dbReference type="InterPro" id="IPR001204">
    <property type="entry name" value="Phos_transporter"/>
</dbReference>
<feature type="transmembrane region" description="Helical" evidence="8">
    <location>
        <begin position="252"/>
        <end position="274"/>
    </location>
</feature>
<dbReference type="AlphaFoldDB" id="A0A914X456"/>
<dbReference type="GO" id="GO:0005315">
    <property type="term" value="F:phosphate transmembrane transporter activity"/>
    <property type="evidence" value="ECO:0007669"/>
    <property type="project" value="InterPro"/>
</dbReference>
<organism evidence="9 10">
    <name type="scientific">Plectus sambesii</name>
    <dbReference type="NCBI Taxonomy" id="2011161"/>
    <lineage>
        <taxon>Eukaryota</taxon>
        <taxon>Metazoa</taxon>
        <taxon>Ecdysozoa</taxon>
        <taxon>Nematoda</taxon>
        <taxon>Chromadorea</taxon>
        <taxon>Plectida</taxon>
        <taxon>Plectina</taxon>
        <taxon>Plectoidea</taxon>
        <taxon>Plectidae</taxon>
        <taxon>Plectus</taxon>
    </lineage>
</organism>
<evidence type="ECO:0000256" key="3">
    <source>
        <dbReference type="ARBA" id="ARBA00022448"/>
    </source>
</evidence>
<dbReference type="PANTHER" id="PTHR11101:SF52">
    <property type="entry name" value="PHOSPHATE TRANSPORTER"/>
    <property type="match status" value="1"/>
</dbReference>
<evidence type="ECO:0000256" key="6">
    <source>
        <dbReference type="ARBA" id="ARBA00022989"/>
    </source>
</evidence>
<evidence type="ECO:0000256" key="5">
    <source>
        <dbReference type="ARBA" id="ARBA00022692"/>
    </source>
</evidence>
<comment type="subcellular location">
    <subcellularLocation>
        <location evidence="1 8">Membrane</location>
        <topology evidence="1 8">Multi-pass membrane protein</topology>
    </subcellularLocation>
</comment>
<proteinExistence type="inferred from homology"/>
<reference evidence="10" key="1">
    <citation type="submission" date="2022-11" db="UniProtKB">
        <authorList>
            <consortium name="WormBaseParasite"/>
        </authorList>
    </citation>
    <scope>IDENTIFICATION</scope>
</reference>
<feature type="transmembrane region" description="Helical" evidence="8">
    <location>
        <begin position="224"/>
        <end position="246"/>
    </location>
</feature>
<evidence type="ECO:0000256" key="2">
    <source>
        <dbReference type="ARBA" id="ARBA00009916"/>
    </source>
</evidence>
<keyword evidence="9" id="KW-1185">Reference proteome</keyword>
<keyword evidence="4 8" id="KW-0592">Phosphate transport</keyword>
<comment type="similarity">
    <text evidence="2 8">Belongs to the inorganic phosphate transporter (PiT) (TC 2.A.20) family.</text>
</comment>
<feature type="transmembrane region" description="Helical" evidence="8">
    <location>
        <begin position="12"/>
        <end position="32"/>
    </location>
</feature>
<evidence type="ECO:0000256" key="8">
    <source>
        <dbReference type="RuleBase" id="RU363058"/>
    </source>
</evidence>
<dbReference type="PANTHER" id="PTHR11101">
    <property type="entry name" value="PHOSPHATE TRANSPORTER"/>
    <property type="match status" value="1"/>
</dbReference>
<keyword evidence="5 8" id="KW-0812">Transmembrane</keyword>
<name>A0A914X456_9BILA</name>
<keyword evidence="7 8" id="KW-0472">Membrane</keyword>
<feature type="transmembrane region" description="Helical" evidence="8">
    <location>
        <begin position="52"/>
        <end position="71"/>
    </location>
</feature>
<comment type="function">
    <text evidence="8">Sodium-phosphate symporter.</text>
</comment>
<feature type="transmembrane region" description="Helical" evidence="8">
    <location>
        <begin position="504"/>
        <end position="530"/>
    </location>
</feature>
<feature type="transmembrane region" description="Helical" evidence="8">
    <location>
        <begin position="412"/>
        <end position="430"/>
    </location>
</feature>
<keyword evidence="3 8" id="KW-0813">Transport</keyword>
<feature type="transmembrane region" description="Helical" evidence="8">
    <location>
        <begin position="149"/>
        <end position="168"/>
    </location>
</feature>
<evidence type="ECO:0000256" key="7">
    <source>
        <dbReference type="ARBA" id="ARBA00023136"/>
    </source>
</evidence>
<evidence type="ECO:0000256" key="1">
    <source>
        <dbReference type="ARBA" id="ARBA00004141"/>
    </source>
</evidence>
<dbReference type="Pfam" id="PF01384">
    <property type="entry name" value="PHO4"/>
    <property type="match status" value="1"/>
</dbReference>
<accession>A0A914X456</accession>
<evidence type="ECO:0000256" key="4">
    <source>
        <dbReference type="ARBA" id="ARBA00022592"/>
    </source>
</evidence>
<keyword evidence="6 8" id="KW-1133">Transmembrane helix</keyword>
<sequence length="533" mass="58108">MNLLYDPGWMSQVEWMLIAGFIFSFLVAFGMGANDVANAYGTSVGSGVLRLWHAYVLSAILNTLGALLLGYKVTETISKDIFHIDIYNVHSQYNKTTGSYSLVASCNQSAIVNQSSDCTTYTSADYMVGELGALTGAAFWLILASVTKLPVSAAHSIVGASIGFSLVLRDASSIRWTRLISIVLSWVASPLIAGAFGSIFYVIIRFAVMHRRDPFEAALKIVPVFFWFTLAVNMFTVFYGGSKYLYFNEISWWLAFIISNAIGIVVALLIHFAFEGWIRRRALNVYEREMANTSKDALNQRWIIPYDLSGDIAKNTELDRPNNEEAKEQLREEDADEFVGNHSNACQLLIMPVKEDRKAIEVFNLLQILSASFLMFSHGSNDTANAVGPLVGMWMSYKTGLASTPSADRLDIELLILFGAIGQVIGLVMLGHRVIKTLGKEITEVTAPSGFAVELGAAFTTLIASKLGIPVSTTHCAVGAVVFVGLTRTGTLSGVSWTKFRDIIISWLVTLPVSGAVAALVADLLGHFLLGSV</sequence>
<protein>
    <recommendedName>
        <fullName evidence="8">Phosphate transporter</fullName>
    </recommendedName>
</protein>
<dbReference type="Proteomes" id="UP000887566">
    <property type="component" value="Unplaced"/>
</dbReference>
<dbReference type="WBParaSite" id="PSAMB.scaffold5958size10498.g27614.t1">
    <property type="protein sequence ID" value="PSAMB.scaffold5958size10498.g27614.t1"/>
    <property type="gene ID" value="PSAMB.scaffold5958size10498.g27614"/>
</dbReference>
<feature type="transmembrane region" description="Helical" evidence="8">
    <location>
        <begin position="180"/>
        <end position="204"/>
    </location>
</feature>
<dbReference type="GO" id="GO:0035435">
    <property type="term" value="P:phosphate ion transmembrane transport"/>
    <property type="evidence" value="ECO:0007669"/>
    <property type="project" value="TreeGrafter"/>
</dbReference>
<evidence type="ECO:0000313" key="9">
    <source>
        <dbReference type="Proteomes" id="UP000887566"/>
    </source>
</evidence>
<dbReference type="GO" id="GO:0016020">
    <property type="term" value="C:membrane"/>
    <property type="evidence" value="ECO:0007669"/>
    <property type="project" value="UniProtKB-SubCell"/>
</dbReference>
<evidence type="ECO:0000313" key="10">
    <source>
        <dbReference type="WBParaSite" id="PSAMB.scaffold5958size10498.g27614.t1"/>
    </source>
</evidence>